<evidence type="ECO:0000256" key="1">
    <source>
        <dbReference type="SAM" id="SignalP"/>
    </source>
</evidence>
<dbReference type="AlphaFoldDB" id="A0A5M6ZJR5"/>
<protein>
    <recommendedName>
        <fullName evidence="4">Haem-binding uptake Tiki superfamily ChaN domain-containing protein</fullName>
    </recommendedName>
</protein>
<dbReference type="Proteomes" id="UP000325122">
    <property type="component" value="Unassembled WGS sequence"/>
</dbReference>
<name>A0A5M6ZJR5_9PROT</name>
<dbReference type="RefSeq" id="WP_150022097.1">
    <property type="nucleotide sequence ID" value="NZ_VWOJ01000001.1"/>
</dbReference>
<gene>
    <name evidence="2" type="ORF">F1654_03475</name>
</gene>
<sequence>MISAVLALSASLALAPTPLEQSCGAWAGAEAILDSPRSNIILLGESHGNAEQPHAVGALLCVAAGRGERILLALEIPGTEDDRLQRFMASDGSLEARAELFDGSWFWTVVRDGRSSLALFRLLEYARTLREARHSIDVAAADRDAAEPVDAILARFPGPLPDVAPDALRHGARNLHMAVTVAKAWDTGGYDRILMMSGAMHVRRSVTENQFYFPRERMVRTLPYVATPLLLGDRPVRTFRLVHSGGVTEGYTGDEPVFGQWTAPPNAPAGLSPGSSIFNPDALYDADFDGIIHVGQVSVSPRAVDVLLRPQRADTED</sequence>
<reference evidence="2 3" key="1">
    <citation type="submission" date="2019-09" db="EMBL/GenBank/DDBJ databases">
        <authorList>
            <person name="Kevbrin V."/>
            <person name="Grouzdev D.S."/>
        </authorList>
    </citation>
    <scope>NUCLEOTIDE SEQUENCE [LARGE SCALE GENOMIC DNA]</scope>
    <source>
        <strain evidence="2 3">G-192</strain>
    </source>
</reference>
<feature type="chain" id="PRO_5024270183" description="Haem-binding uptake Tiki superfamily ChaN domain-containing protein" evidence="1">
    <location>
        <begin position="16"/>
        <end position="317"/>
    </location>
</feature>
<keyword evidence="3" id="KW-1185">Reference proteome</keyword>
<evidence type="ECO:0008006" key="4">
    <source>
        <dbReference type="Google" id="ProtNLM"/>
    </source>
</evidence>
<organism evidence="2 3">
    <name type="scientific">Alkalicaulis satelles</name>
    <dbReference type="NCBI Taxonomy" id="2609175"/>
    <lineage>
        <taxon>Bacteria</taxon>
        <taxon>Pseudomonadati</taxon>
        <taxon>Pseudomonadota</taxon>
        <taxon>Alphaproteobacteria</taxon>
        <taxon>Maricaulales</taxon>
        <taxon>Maricaulaceae</taxon>
        <taxon>Alkalicaulis</taxon>
    </lineage>
</organism>
<comment type="caution">
    <text evidence="2">The sequence shown here is derived from an EMBL/GenBank/DDBJ whole genome shotgun (WGS) entry which is preliminary data.</text>
</comment>
<dbReference type="EMBL" id="VWOJ01000001">
    <property type="protein sequence ID" value="KAA5805066.1"/>
    <property type="molecule type" value="Genomic_DNA"/>
</dbReference>
<proteinExistence type="predicted"/>
<evidence type="ECO:0000313" key="2">
    <source>
        <dbReference type="EMBL" id="KAA5805066.1"/>
    </source>
</evidence>
<evidence type="ECO:0000313" key="3">
    <source>
        <dbReference type="Proteomes" id="UP000325122"/>
    </source>
</evidence>
<feature type="signal peptide" evidence="1">
    <location>
        <begin position="1"/>
        <end position="15"/>
    </location>
</feature>
<accession>A0A5M6ZJR5</accession>
<keyword evidence="1" id="KW-0732">Signal</keyword>